<evidence type="ECO:0000259" key="3">
    <source>
        <dbReference type="PROSITE" id="PS50850"/>
    </source>
</evidence>
<proteinExistence type="predicted"/>
<feature type="transmembrane region" description="Helical" evidence="2">
    <location>
        <begin position="220"/>
        <end position="242"/>
    </location>
</feature>
<dbReference type="PANTHER" id="PTHR11360:SF310">
    <property type="entry name" value="MONOCARBOXYLATE TRANSPORTER 9-LIKE"/>
    <property type="match status" value="1"/>
</dbReference>
<name>A0ABD3Y373_SINWO</name>
<keyword evidence="2" id="KW-0472">Membrane</keyword>
<evidence type="ECO:0000313" key="5">
    <source>
        <dbReference type="Proteomes" id="UP001634394"/>
    </source>
</evidence>
<evidence type="ECO:0000256" key="2">
    <source>
        <dbReference type="SAM" id="Phobius"/>
    </source>
</evidence>
<evidence type="ECO:0000256" key="1">
    <source>
        <dbReference type="ARBA" id="ARBA00004141"/>
    </source>
</evidence>
<dbReference type="InterPro" id="IPR050327">
    <property type="entry name" value="Proton-linked_MCT"/>
</dbReference>
<keyword evidence="5" id="KW-1185">Reference proteome</keyword>
<dbReference type="InterPro" id="IPR011701">
    <property type="entry name" value="MFS"/>
</dbReference>
<dbReference type="GO" id="GO:0016020">
    <property type="term" value="C:membrane"/>
    <property type="evidence" value="ECO:0007669"/>
    <property type="project" value="UniProtKB-SubCell"/>
</dbReference>
<dbReference type="Proteomes" id="UP001634394">
    <property type="component" value="Unassembled WGS sequence"/>
</dbReference>
<dbReference type="PROSITE" id="PS50850">
    <property type="entry name" value="MFS"/>
    <property type="match status" value="1"/>
</dbReference>
<accession>A0ABD3Y373</accession>
<dbReference type="SUPFAM" id="SSF103473">
    <property type="entry name" value="MFS general substrate transporter"/>
    <property type="match status" value="1"/>
</dbReference>
<feature type="transmembrane region" description="Helical" evidence="2">
    <location>
        <begin position="344"/>
        <end position="364"/>
    </location>
</feature>
<feature type="transmembrane region" description="Helical" evidence="2">
    <location>
        <begin position="285"/>
        <end position="305"/>
    </location>
</feature>
<sequence length="421" mass="46100">MEDQRWIVMLSTYLTEFTSLGLLFAVPVLFVTLLETYRESRATTATVTSILFGVMGCSGIINGLLVQAIGPRKAGILAGLLMSGGWMLCFFSSSILYIDLLMAIPTGIGCSLMSLSTIRTLSQHFKGKIRLIAMSVQASSSGIGRIVYTYIITACLESFGLHGLFLIMGALLLNCAILPILWQTNQISKETSRITKENEKAVHIQTCYIRYGPILTNKTFLLFVFGITFLYVPHSGFLIVFTDIMKSREFTEDNIRLAYVIHSISNVCGRLSFGFLKQIPRVSTLSLTFLFACMSAVSFSTIYLAKAFWTTAFACSIMGFEMGVTVAAIQIGALKIISPENLPFGIGLIYSVMGVGNVVVGPIFGAIRDVTGTYSLSLWISTLSAGVSATIFLMAMIMKHRMKLHKTKPPISGTLIIITKF</sequence>
<feature type="transmembrane region" description="Helical" evidence="2">
    <location>
        <begin position="129"/>
        <end position="153"/>
    </location>
</feature>
<dbReference type="Gene3D" id="1.20.1250.20">
    <property type="entry name" value="MFS general substrate transporter like domains"/>
    <property type="match status" value="1"/>
</dbReference>
<dbReference type="PANTHER" id="PTHR11360">
    <property type="entry name" value="MONOCARBOXYLATE TRANSPORTER"/>
    <property type="match status" value="1"/>
</dbReference>
<keyword evidence="2" id="KW-1133">Transmembrane helix</keyword>
<reference evidence="4 5" key="1">
    <citation type="submission" date="2024-11" db="EMBL/GenBank/DDBJ databases">
        <title>Chromosome-level genome assembly of the freshwater bivalve Anodonta woodiana.</title>
        <authorList>
            <person name="Chen X."/>
        </authorList>
    </citation>
    <scope>NUCLEOTIDE SEQUENCE [LARGE SCALE GENOMIC DNA]</scope>
    <source>
        <strain evidence="4">MN2024</strain>
        <tissue evidence="4">Gills</tissue>
    </source>
</reference>
<feature type="transmembrane region" description="Helical" evidence="2">
    <location>
        <begin position="77"/>
        <end position="98"/>
    </location>
</feature>
<feature type="transmembrane region" description="Helical" evidence="2">
    <location>
        <begin position="46"/>
        <end position="65"/>
    </location>
</feature>
<feature type="transmembrane region" description="Helical" evidence="2">
    <location>
        <begin position="104"/>
        <end position="122"/>
    </location>
</feature>
<feature type="domain" description="Major facilitator superfamily (MFS) profile" evidence="3">
    <location>
        <begin position="5"/>
        <end position="403"/>
    </location>
</feature>
<dbReference type="InterPro" id="IPR036259">
    <property type="entry name" value="MFS_trans_sf"/>
</dbReference>
<comment type="subcellular location">
    <subcellularLocation>
        <location evidence="1">Membrane</location>
        <topology evidence="1">Multi-pass membrane protein</topology>
    </subcellularLocation>
</comment>
<gene>
    <name evidence="4" type="ORF">ACJMK2_004283</name>
</gene>
<dbReference type="InterPro" id="IPR020846">
    <property type="entry name" value="MFS_dom"/>
</dbReference>
<feature type="transmembrane region" description="Helical" evidence="2">
    <location>
        <begin position="376"/>
        <end position="398"/>
    </location>
</feature>
<feature type="transmembrane region" description="Helical" evidence="2">
    <location>
        <begin position="254"/>
        <end position="273"/>
    </location>
</feature>
<dbReference type="EMBL" id="JBJQND010000001">
    <property type="protein sequence ID" value="KAL3892043.1"/>
    <property type="molecule type" value="Genomic_DNA"/>
</dbReference>
<keyword evidence="2" id="KW-0812">Transmembrane</keyword>
<protein>
    <recommendedName>
        <fullName evidence="3">Major facilitator superfamily (MFS) profile domain-containing protein</fullName>
    </recommendedName>
</protein>
<feature type="transmembrane region" description="Helical" evidence="2">
    <location>
        <begin position="12"/>
        <end position="34"/>
    </location>
</feature>
<feature type="transmembrane region" description="Helical" evidence="2">
    <location>
        <begin position="311"/>
        <end position="332"/>
    </location>
</feature>
<feature type="transmembrane region" description="Helical" evidence="2">
    <location>
        <begin position="159"/>
        <end position="182"/>
    </location>
</feature>
<comment type="caution">
    <text evidence="4">The sequence shown here is derived from an EMBL/GenBank/DDBJ whole genome shotgun (WGS) entry which is preliminary data.</text>
</comment>
<dbReference type="Pfam" id="PF07690">
    <property type="entry name" value="MFS_1"/>
    <property type="match status" value="1"/>
</dbReference>
<evidence type="ECO:0000313" key="4">
    <source>
        <dbReference type="EMBL" id="KAL3892043.1"/>
    </source>
</evidence>
<dbReference type="AlphaFoldDB" id="A0ABD3Y373"/>
<organism evidence="4 5">
    <name type="scientific">Sinanodonta woodiana</name>
    <name type="common">Chinese pond mussel</name>
    <name type="synonym">Anodonta woodiana</name>
    <dbReference type="NCBI Taxonomy" id="1069815"/>
    <lineage>
        <taxon>Eukaryota</taxon>
        <taxon>Metazoa</taxon>
        <taxon>Spiralia</taxon>
        <taxon>Lophotrochozoa</taxon>
        <taxon>Mollusca</taxon>
        <taxon>Bivalvia</taxon>
        <taxon>Autobranchia</taxon>
        <taxon>Heteroconchia</taxon>
        <taxon>Palaeoheterodonta</taxon>
        <taxon>Unionida</taxon>
        <taxon>Unionoidea</taxon>
        <taxon>Unionidae</taxon>
        <taxon>Unioninae</taxon>
        <taxon>Sinanodonta</taxon>
    </lineage>
</organism>